<name>A0A508A8A8_9GAMM</name>
<dbReference type="InterPro" id="IPR036928">
    <property type="entry name" value="AS_sf"/>
</dbReference>
<evidence type="ECO:0000313" key="3">
    <source>
        <dbReference type="EMBL" id="KAB8170755.1"/>
    </source>
</evidence>
<dbReference type="Gene3D" id="3.90.1300.10">
    <property type="entry name" value="Amidase signature (AS) domain"/>
    <property type="match status" value="1"/>
</dbReference>
<dbReference type="PROSITE" id="PS51257">
    <property type="entry name" value="PROKAR_LIPOPROTEIN"/>
    <property type="match status" value="1"/>
</dbReference>
<dbReference type="EMBL" id="VICD02000278">
    <property type="protein sequence ID" value="KAB8170755.1"/>
    <property type="molecule type" value="Genomic_DNA"/>
</dbReference>
<dbReference type="GO" id="GO:0004040">
    <property type="term" value="F:amidase activity"/>
    <property type="evidence" value="ECO:0007669"/>
    <property type="project" value="UniProtKB-EC"/>
</dbReference>
<dbReference type="PANTHER" id="PTHR42678">
    <property type="entry name" value="AMIDASE"/>
    <property type="match status" value="1"/>
</dbReference>
<sequence length="568" mass="58971">MRLYLPRVYLPLAALLIGLTACQRATDDTGPSTTGTTADRGEHAGAAGDDTRPTGDFAFGEVGIAELQTRMGHGKLTSATLTQAYLDRIAAIDDAGPMLNAVLELNPEALEEAAARDAERAAGRIRGPLHGIPVLLKDNIDATPMVTSAGSNALAEHRPRSDAFLVQRLREAGAVILGKTNLSEWANFRSTRSSSGWSARGGQTRNPYVLDRSPCGSSSGTGSAIAASLAAAGVGTETDGSIICPSAVAGLVGIKPTVGLISRGGIVPISSSQDTAGPMARTVADAAVMLSAMVGRDEGDVRTAESTGRAIFDYHARLDAGSLLGARIGVLRSASGYHDGVDAVFERNLEALRKAGAELVDVAIATDGQWQEAELVVLLHEFKHGVGRYLGNGQAPVRDLAGLIEYNRKHADTEMAWFGQELFERAQSAGPLDDEAYIEARIAARRLAGAEGIDATLAEHQLDAIIAPAVSPAWPIDLVNGDHFLGAGYGVAAVAGTPSVTVPMGDVHGLPVGIVFMGPAWSEARLIGLAHAFEQQTRARTAPRFLPTLPFDAGTASGAGADAKQTGG</sequence>
<accession>A0A508A8A8</accession>
<evidence type="ECO:0000256" key="1">
    <source>
        <dbReference type="SAM" id="MobiDB-lite"/>
    </source>
</evidence>
<protein>
    <submittedName>
        <fullName evidence="3">Amidase</fullName>
        <ecNumber evidence="3">3.5.1.4</ecNumber>
    </submittedName>
</protein>
<proteinExistence type="predicted"/>
<dbReference type="EC" id="3.5.1.4" evidence="3"/>
<dbReference type="NCBIfam" id="NF006006">
    <property type="entry name" value="PRK08137.1"/>
    <property type="match status" value="1"/>
</dbReference>
<dbReference type="InterPro" id="IPR023631">
    <property type="entry name" value="Amidase_dom"/>
</dbReference>
<evidence type="ECO:0000313" key="4">
    <source>
        <dbReference type="Proteomes" id="UP000320431"/>
    </source>
</evidence>
<dbReference type="NCBIfam" id="NF005300">
    <property type="entry name" value="PRK06828.1"/>
    <property type="match status" value="1"/>
</dbReference>
<feature type="chain" id="PRO_5043971963" evidence="2">
    <location>
        <begin position="26"/>
        <end position="568"/>
    </location>
</feature>
<feature type="compositionally biased region" description="Low complexity" evidence="1">
    <location>
        <begin position="28"/>
        <end position="38"/>
    </location>
</feature>
<dbReference type="PANTHER" id="PTHR42678:SF34">
    <property type="entry name" value="OS04G0183300 PROTEIN"/>
    <property type="match status" value="1"/>
</dbReference>
<feature type="signal peptide" evidence="2">
    <location>
        <begin position="1"/>
        <end position="25"/>
    </location>
</feature>
<feature type="region of interest" description="Disordered" evidence="1">
    <location>
        <begin position="26"/>
        <end position="55"/>
    </location>
</feature>
<dbReference type="SUPFAM" id="SSF75304">
    <property type="entry name" value="Amidase signature (AS) enzymes"/>
    <property type="match status" value="1"/>
</dbReference>
<dbReference type="Proteomes" id="UP000320431">
    <property type="component" value="Unassembled WGS sequence"/>
</dbReference>
<feature type="compositionally biased region" description="Basic and acidic residues" evidence="1">
    <location>
        <begin position="39"/>
        <end position="53"/>
    </location>
</feature>
<organism evidence="3 4">
    <name type="scientific">Marilutibacter maris</name>
    <dbReference type="NCBI Taxonomy" id="1605891"/>
    <lineage>
        <taxon>Bacteria</taxon>
        <taxon>Pseudomonadati</taxon>
        <taxon>Pseudomonadota</taxon>
        <taxon>Gammaproteobacteria</taxon>
        <taxon>Lysobacterales</taxon>
        <taxon>Lysobacteraceae</taxon>
        <taxon>Marilutibacter</taxon>
    </lineage>
</organism>
<reference evidence="3 4" key="1">
    <citation type="submission" date="2019-10" db="EMBL/GenBank/DDBJ databases">
        <title>Lysobacter alkalisoli sp. nov., isolated from saline-alkaline soil.</title>
        <authorList>
            <person name="Sun J.-Q."/>
        </authorList>
    </citation>
    <scope>NUCLEOTIDE SEQUENCE [LARGE SCALE GENOMIC DNA]</scope>
    <source>
        <strain evidence="3 4">KCTC 42381</strain>
    </source>
</reference>
<keyword evidence="3" id="KW-0378">Hydrolase</keyword>
<keyword evidence="2" id="KW-0732">Signal</keyword>
<dbReference type="AlphaFoldDB" id="A0A508A8A8"/>
<dbReference type="Pfam" id="PF01425">
    <property type="entry name" value="Amidase"/>
    <property type="match status" value="1"/>
</dbReference>
<comment type="caution">
    <text evidence="3">The sequence shown here is derived from an EMBL/GenBank/DDBJ whole genome shotgun (WGS) entry which is preliminary data.</text>
</comment>
<evidence type="ECO:0000256" key="2">
    <source>
        <dbReference type="SAM" id="SignalP"/>
    </source>
</evidence>
<dbReference type="RefSeq" id="WP_141483073.1">
    <property type="nucleotide sequence ID" value="NZ_VICD02000278.1"/>
</dbReference>
<gene>
    <name evidence="3" type="ORF">FKV24_015850</name>
</gene>